<organism evidence="2 3">
    <name type="scientific">[Bacteroides] pectinophilus ATCC 43243</name>
    <dbReference type="NCBI Taxonomy" id="483218"/>
    <lineage>
        <taxon>Bacteria</taxon>
        <taxon>Bacillati</taxon>
        <taxon>Bacillota</taxon>
        <taxon>Clostridia</taxon>
        <taxon>Eubacteriales</taxon>
    </lineage>
</organism>
<comment type="caution">
    <text evidence="2">The sequence shown here is derived from an EMBL/GenBank/DDBJ whole genome shotgun (WGS) entry which is preliminary data.</text>
</comment>
<name>B7ATV5_9FIRM</name>
<evidence type="ECO:0000313" key="2">
    <source>
        <dbReference type="EMBL" id="EEC57089.1"/>
    </source>
</evidence>
<dbReference type="eggNOG" id="COG2176">
    <property type="taxonomic scope" value="Bacteria"/>
</dbReference>
<sequence>MTFFEVFSALRIDDQELKDNFADAEVVKVTKTSTNSLARVYVKSRHLIHKELVYKMEDILKSQVFRIKNMDVRIIDRYDLSKQYTPQKIMDVYYDSILLSWKNTGHSNITCSRIPNGHLKRKMS</sequence>
<feature type="domain" description="DNA polymerase III PolC-type N-terminal" evidence="1">
    <location>
        <begin position="3"/>
        <end position="74"/>
    </location>
</feature>
<keyword evidence="3" id="KW-1185">Reference proteome</keyword>
<dbReference type="HOGENOM" id="CLU_151198_0_0_9"/>
<protein>
    <recommendedName>
        <fullName evidence="1">DNA polymerase III PolC-type N-terminal domain-containing protein</fullName>
    </recommendedName>
</protein>
<dbReference type="Proteomes" id="UP000003136">
    <property type="component" value="Unassembled WGS sequence"/>
</dbReference>
<dbReference type="AlphaFoldDB" id="B7ATV5"/>
<reference evidence="2 3" key="1">
    <citation type="submission" date="2008-11" db="EMBL/GenBank/DDBJ databases">
        <title>Draft genome sequence of Bacteroides pectinophilus (ATCC 43243).</title>
        <authorList>
            <person name="Sudarsanam P."/>
            <person name="Ley R."/>
            <person name="Guruge J."/>
            <person name="Turnbaugh P.J."/>
            <person name="Mahowald M."/>
            <person name="Liep D."/>
            <person name="Gordon J."/>
        </authorList>
    </citation>
    <scope>NUCLEOTIDE SEQUENCE [LARGE SCALE GENOMIC DNA]</scope>
    <source>
        <strain evidence="2 3">ATCC 43243</strain>
    </source>
</reference>
<evidence type="ECO:0000259" key="1">
    <source>
        <dbReference type="Pfam" id="PF14480"/>
    </source>
</evidence>
<accession>B7ATV5</accession>
<dbReference type="STRING" id="483218.BACPEC_01577"/>
<reference evidence="2 3" key="2">
    <citation type="submission" date="2008-11" db="EMBL/GenBank/DDBJ databases">
        <authorList>
            <person name="Fulton L."/>
            <person name="Clifton S."/>
            <person name="Fulton B."/>
            <person name="Xu J."/>
            <person name="Minx P."/>
            <person name="Pepin K.H."/>
            <person name="Johnson M."/>
            <person name="Bhonagiri V."/>
            <person name="Nash W.E."/>
            <person name="Mardis E.R."/>
            <person name="Wilson R.K."/>
        </authorList>
    </citation>
    <scope>NUCLEOTIDE SEQUENCE [LARGE SCALE GENOMIC DNA]</scope>
    <source>
        <strain evidence="2 3">ATCC 43243</strain>
    </source>
</reference>
<proteinExistence type="predicted"/>
<dbReference type="InterPro" id="IPR028112">
    <property type="entry name" value="DNA_PolC-type_N_I"/>
</dbReference>
<evidence type="ECO:0000313" key="3">
    <source>
        <dbReference type="Proteomes" id="UP000003136"/>
    </source>
</evidence>
<gene>
    <name evidence="2" type="ORF">BACPEC_01577</name>
</gene>
<dbReference type="EMBL" id="ABVQ01000036">
    <property type="protein sequence ID" value="EEC57089.1"/>
    <property type="molecule type" value="Genomic_DNA"/>
</dbReference>
<dbReference type="Pfam" id="PF14480">
    <property type="entry name" value="DNA_pol3_a_NI"/>
    <property type="match status" value="1"/>
</dbReference>